<keyword evidence="4 6" id="KW-0378">Hydrolase</keyword>
<dbReference type="GO" id="GO:0006508">
    <property type="term" value="P:proteolysis"/>
    <property type="evidence" value="ECO:0007669"/>
    <property type="project" value="UniProtKB-KW"/>
</dbReference>
<name>A0A6S6TLM6_9BACT</name>
<dbReference type="SUPFAM" id="SSF69318">
    <property type="entry name" value="Integrin alpha N-terminal domain"/>
    <property type="match status" value="1"/>
</dbReference>
<dbReference type="InterPro" id="IPR000209">
    <property type="entry name" value="Peptidase_S8/S53_dom"/>
</dbReference>
<dbReference type="PROSITE" id="PS00138">
    <property type="entry name" value="SUBTILASE_SER"/>
    <property type="match status" value="1"/>
</dbReference>
<dbReference type="GO" id="GO:0004252">
    <property type="term" value="F:serine-type endopeptidase activity"/>
    <property type="evidence" value="ECO:0007669"/>
    <property type="project" value="UniProtKB-UniRule"/>
</dbReference>
<keyword evidence="2 6" id="KW-0645">Protease</keyword>
<organism evidence="9">
    <name type="scientific">uncultured Sulfurovum sp</name>
    <dbReference type="NCBI Taxonomy" id="269237"/>
    <lineage>
        <taxon>Bacteria</taxon>
        <taxon>Pseudomonadati</taxon>
        <taxon>Campylobacterota</taxon>
        <taxon>Epsilonproteobacteria</taxon>
        <taxon>Campylobacterales</taxon>
        <taxon>Sulfurovaceae</taxon>
        <taxon>Sulfurovum</taxon>
        <taxon>environmental samples</taxon>
    </lineage>
</organism>
<evidence type="ECO:0000256" key="6">
    <source>
        <dbReference type="PROSITE-ProRule" id="PRU01240"/>
    </source>
</evidence>
<feature type="active site" description="Charge relay system" evidence="6">
    <location>
        <position position="236"/>
    </location>
</feature>
<keyword evidence="3" id="KW-0732">Signal</keyword>
<dbReference type="Pfam" id="PF13517">
    <property type="entry name" value="FG-GAP_3"/>
    <property type="match status" value="2"/>
</dbReference>
<feature type="domain" description="Peptidase S8/S53" evidence="8">
    <location>
        <begin position="173"/>
        <end position="442"/>
    </location>
</feature>
<gene>
    <name evidence="9" type="ORF">HELGO_WM4987</name>
</gene>
<dbReference type="PROSITE" id="PS00136">
    <property type="entry name" value="SUBTILASE_ASP"/>
    <property type="match status" value="1"/>
</dbReference>
<dbReference type="PANTHER" id="PTHR43399:SF4">
    <property type="entry name" value="CELL WALL-ASSOCIATED PROTEASE"/>
    <property type="match status" value="1"/>
</dbReference>
<dbReference type="PROSITE" id="PS51892">
    <property type="entry name" value="SUBTILASE"/>
    <property type="match status" value="1"/>
</dbReference>
<dbReference type="SUPFAM" id="SSF52743">
    <property type="entry name" value="Subtilisin-like"/>
    <property type="match status" value="1"/>
</dbReference>
<dbReference type="InterPro" id="IPR023827">
    <property type="entry name" value="Peptidase_S8_Asp-AS"/>
</dbReference>
<dbReference type="PRINTS" id="PR00723">
    <property type="entry name" value="SUBTILISIN"/>
</dbReference>
<evidence type="ECO:0000256" key="2">
    <source>
        <dbReference type="ARBA" id="ARBA00022670"/>
    </source>
</evidence>
<feature type="active site" description="Charge relay system" evidence="6">
    <location>
        <position position="181"/>
    </location>
</feature>
<evidence type="ECO:0000256" key="5">
    <source>
        <dbReference type="ARBA" id="ARBA00022825"/>
    </source>
</evidence>
<evidence type="ECO:0000259" key="8">
    <source>
        <dbReference type="Pfam" id="PF00082"/>
    </source>
</evidence>
<dbReference type="CDD" id="cd07473">
    <property type="entry name" value="Peptidases_S8_Subtilisin_like"/>
    <property type="match status" value="1"/>
</dbReference>
<dbReference type="InterPro" id="IPR036852">
    <property type="entry name" value="Peptidase_S8/S53_dom_sf"/>
</dbReference>
<evidence type="ECO:0000313" key="9">
    <source>
        <dbReference type="EMBL" id="CAA6819087.1"/>
    </source>
</evidence>
<evidence type="ECO:0000256" key="3">
    <source>
        <dbReference type="ARBA" id="ARBA00022729"/>
    </source>
</evidence>
<evidence type="ECO:0000256" key="4">
    <source>
        <dbReference type="ARBA" id="ARBA00022801"/>
    </source>
</evidence>
<protein>
    <recommendedName>
        <fullName evidence="8">Peptidase S8/S53 domain-containing protein</fullName>
    </recommendedName>
</protein>
<dbReference type="InterPro" id="IPR015500">
    <property type="entry name" value="Peptidase_S8_subtilisin-rel"/>
</dbReference>
<feature type="active site" description="Charge relay system" evidence="6">
    <location>
        <position position="403"/>
    </location>
</feature>
<dbReference type="InterPro" id="IPR051048">
    <property type="entry name" value="Peptidase_S8/S53_subtilisin"/>
</dbReference>
<comment type="similarity">
    <text evidence="1 6 7">Belongs to the peptidase S8 family.</text>
</comment>
<dbReference type="Pfam" id="PF00082">
    <property type="entry name" value="Peptidase_S8"/>
    <property type="match status" value="1"/>
</dbReference>
<dbReference type="PROSITE" id="PS00137">
    <property type="entry name" value="SUBTILASE_HIS"/>
    <property type="match status" value="1"/>
</dbReference>
<dbReference type="Gene3D" id="3.40.50.200">
    <property type="entry name" value="Peptidase S8/S53 domain"/>
    <property type="match status" value="1"/>
</dbReference>
<dbReference type="InterPro" id="IPR034204">
    <property type="entry name" value="PfSUB1-like_cat_dom"/>
</dbReference>
<reference evidence="9" key="1">
    <citation type="submission" date="2020-01" db="EMBL/GenBank/DDBJ databases">
        <authorList>
            <person name="Meier V. D."/>
            <person name="Meier V D."/>
        </authorList>
    </citation>
    <scope>NUCLEOTIDE SEQUENCE</scope>
    <source>
        <strain evidence="9">HLG_WM_MAG_05</strain>
    </source>
</reference>
<dbReference type="InterPro" id="IPR023828">
    <property type="entry name" value="Peptidase_S8_Ser-AS"/>
</dbReference>
<evidence type="ECO:0000256" key="7">
    <source>
        <dbReference type="RuleBase" id="RU003355"/>
    </source>
</evidence>
<evidence type="ECO:0000256" key="1">
    <source>
        <dbReference type="ARBA" id="ARBA00011073"/>
    </source>
</evidence>
<accession>A0A6S6TLM6</accession>
<dbReference type="EMBL" id="CACVAU010000055">
    <property type="protein sequence ID" value="CAA6819087.1"/>
    <property type="molecule type" value="Genomic_DNA"/>
</dbReference>
<keyword evidence="5 6" id="KW-0720">Serine protease</keyword>
<sequence>MRLTNIVSAIILLLTLTINLYASDQSVIKKTVDGEVVLKLKYAEVIVRLEQKLKPTEVYQNFMGENKIESNKIEMVSSFPITRGTLKVKNSDKAHIIVLRSTTLSEEELLELAEDIEGAEYVELAQPIQLNQTLPNDSRFNELWGMDNDGSNGGVADADIDAPEAWDIQRGSANVVVGVIDTGVDYTHPDLVNNMWKNPGEIAGNGIDDDGNGYVDDIYGIDTINHDSDPMDDNHHGTHCAGTIGGEGNNSLGVTGVNWTTSLAACKFLSSGGSGSIAGAIECVEYFNTLKANHGINVKVTNNSWGGGGFSQAGKDAIDASGALDILFVAAAGNVGSNNNDDNPHYPSSYTSANVIAVASTDRTDRKSSFSSYGLVSVDLAAPGSAILSTVIGGGYASFNGTSMATPHVAGAVALLAAQDSSKTALELKEQILNTVDVLEDLNGSVATSGRLNINNMLGGVTPPPVEGDINFDDIDTGGSYVSIPADYKGFIWSESFVAVDGMAYDSNSGYAKGIISTPNVAANANEDDVTLSNDEVFNFTSAYLTAAWNNDLEVTLKGYKDGTELYTRTVVVSPHSATKFDFNFEGVDTVTFHSEGGTNAGLVVNRENAQEIESEGLVSKLIKTNENKILGSGTHFTLDNIVINTEEEPPPPVEGEINFDDIDTGGSLIPVPDNYKELIWSSDFYITNGGTRLPDTGYENGMVSTPNTAFNAGGNDVTLSNSESFNFTSGYLTAAWNNDLEITLKGYKDGTELYTRTVVVSPHSATKFDFNFNGVDTVTFHAEGGTNAGLVVSDEVVAQSNTQSMSIITKGNKTLGSGTHFVLDNVVLGDDETPPPVEGDEINFDDIDTGGSLIPVPYNYKELIWSSDFYITNGGTRLPDTGYENGMVSTPNTAFNANGYDVTLSKSEPFNFTSGYLTAAWRNDLEITLKGYNNGVELYTRTVVVGPYSATKFDFNFNDVDTVTFHAEGGTNAGLVVSDEVVAQSNAQSMSIITKGNKTLGSGTHFVLDNVIIGGSSTPEIPSVENDLNGDGYSDLLIENTNNYRLNGWFGSENAEVSNQYLKTLSLEREPIAQADINGDGYLDILVLNTSNNALAMLKGSASGAVENIYLKQLSSDQSVIDIADMNGDGFDDIIIKNINNARVNALLGSEQGTLTNKYLKTLSDSQEIVGFMDVNGDGYQDIIVKNNTNRRVNAWISDANANVQNKYLKTLSDTVEIVNGVDFNNDGYEDIIVQNSNNGRVNAWISDANANMTNQYIKTLSSELIIAGTADINGDGFPEVIVSNSLNNRVSAWMNNAGVTVSTQYLNTLSTGAVLMVDENDMNGDSYHDLIVVNPNKRVSAWLGSSNGSVTNQYLKTLGGDQNILTP</sequence>
<dbReference type="InterPro" id="IPR028994">
    <property type="entry name" value="Integrin_alpha_N"/>
</dbReference>
<dbReference type="InterPro" id="IPR022398">
    <property type="entry name" value="Peptidase_S8_His-AS"/>
</dbReference>
<dbReference type="InterPro" id="IPR013517">
    <property type="entry name" value="FG-GAP"/>
</dbReference>
<dbReference type="Gene3D" id="2.130.10.130">
    <property type="entry name" value="Integrin alpha, N-terminal"/>
    <property type="match status" value="2"/>
</dbReference>
<proteinExistence type="inferred from homology"/>
<dbReference type="PANTHER" id="PTHR43399">
    <property type="entry name" value="SUBTILISIN-RELATED"/>
    <property type="match status" value="1"/>
</dbReference>